<keyword evidence="4" id="KW-1185">Reference proteome</keyword>
<feature type="region of interest" description="Disordered" evidence="1">
    <location>
        <begin position="224"/>
        <end position="287"/>
    </location>
</feature>
<evidence type="ECO:0000313" key="3">
    <source>
        <dbReference type="EMBL" id="PVI03338.1"/>
    </source>
</evidence>
<proteinExistence type="predicted"/>
<feature type="region of interest" description="Disordered" evidence="1">
    <location>
        <begin position="536"/>
        <end position="578"/>
    </location>
</feature>
<accession>A0A2V1DY98</accession>
<feature type="compositionally biased region" description="Acidic residues" evidence="1">
    <location>
        <begin position="569"/>
        <end position="578"/>
    </location>
</feature>
<dbReference type="EMBL" id="KZ805332">
    <property type="protein sequence ID" value="PVI03338.1"/>
    <property type="molecule type" value="Genomic_DNA"/>
</dbReference>
<gene>
    <name evidence="3" type="ORF">DM02DRAFT_587906</name>
</gene>
<dbReference type="Proteomes" id="UP000244855">
    <property type="component" value="Unassembled WGS sequence"/>
</dbReference>
<dbReference type="OrthoDB" id="5412288at2759"/>
<dbReference type="AlphaFoldDB" id="A0A2V1DY98"/>
<name>A0A2V1DY98_9PLEO</name>
<organism evidence="3 4">
    <name type="scientific">Periconia macrospinosa</name>
    <dbReference type="NCBI Taxonomy" id="97972"/>
    <lineage>
        <taxon>Eukaryota</taxon>
        <taxon>Fungi</taxon>
        <taxon>Dikarya</taxon>
        <taxon>Ascomycota</taxon>
        <taxon>Pezizomycotina</taxon>
        <taxon>Dothideomycetes</taxon>
        <taxon>Pleosporomycetidae</taxon>
        <taxon>Pleosporales</taxon>
        <taxon>Massarineae</taxon>
        <taxon>Periconiaceae</taxon>
        <taxon>Periconia</taxon>
    </lineage>
</organism>
<feature type="compositionally biased region" description="Basic and acidic residues" evidence="1">
    <location>
        <begin position="547"/>
        <end position="558"/>
    </location>
</feature>
<dbReference type="InterPro" id="IPR019622">
    <property type="entry name" value="Rrn9_dom"/>
</dbReference>
<dbReference type="STRING" id="97972.A0A2V1DY98"/>
<protein>
    <recommendedName>
        <fullName evidence="2">Rrn9 domain-containing protein</fullName>
    </recommendedName>
</protein>
<evidence type="ECO:0000259" key="2">
    <source>
        <dbReference type="Pfam" id="PF10680"/>
    </source>
</evidence>
<feature type="compositionally biased region" description="Polar residues" evidence="1">
    <location>
        <begin position="370"/>
        <end position="386"/>
    </location>
</feature>
<feature type="domain" description="Rrn9" evidence="2">
    <location>
        <begin position="95"/>
        <end position="177"/>
    </location>
</feature>
<evidence type="ECO:0000313" key="4">
    <source>
        <dbReference type="Proteomes" id="UP000244855"/>
    </source>
</evidence>
<sequence>MSLFGGDSVRPSLSTSPSPAPQSTASIDEPADVPDAQISVQPSISLNTDEDESEYEEDSYDDDDDIELLRPNKFTGSARTWRGYTLADRQIAASLETLEASDLAAHLYNTHNLKYRVQRPAGQLAKVEDWHTKDSWLKKGEQLLFTNPFGETETELIPSKLWSAWPLPPGQIVKKDTGVRQPDNDEDAWYIEAAAVEDAAETMREEIQALFLRRAKEQWLSRELEEEYEDETAGSPKANPTESDTENGKPPKLQSAPASDVEMQDYEDNGTGGGLTKERRGRYRASQQDVPFAKPVFLADDDSAWQILGPTVNSLLSRLGHLALSIRRSRLNHTGRGAYSDMSGSEFTSDADDDTSSSSAQSLPRKTKPPLNQSRRSSDASITPGFSTQTGLMDWSEVLGIASTIGWNETAVARAAQRCAVLFNEKMSFRKFDEAATSKPVPDPVQYTPSTIPDYEALGIGTRASPKRPFFNTGTLRCPHKDCWGSEQDFKIPYRTIEHVMRVHGYDPRKNNEDNEERKCGGVHIDGFLQPITAKQGWLGSGRARSKSADKKAETAERVKRKKQKIDDGDAVDSDLDM</sequence>
<feature type="compositionally biased region" description="Low complexity" evidence="1">
    <location>
        <begin position="11"/>
        <end position="26"/>
    </location>
</feature>
<feature type="region of interest" description="Disordered" evidence="1">
    <location>
        <begin position="1"/>
        <end position="68"/>
    </location>
</feature>
<evidence type="ECO:0000256" key="1">
    <source>
        <dbReference type="SAM" id="MobiDB-lite"/>
    </source>
</evidence>
<feature type="compositionally biased region" description="Acidic residues" evidence="1">
    <location>
        <begin position="48"/>
        <end position="66"/>
    </location>
</feature>
<reference evidence="3 4" key="1">
    <citation type="journal article" date="2018" name="Sci. Rep.">
        <title>Comparative genomics provides insights into the lifestyle and reveals functional heterogeneity of dark septate endophytic fungi.</title>
        <authorList>
            <person name="Knapp D.G."/>
            <person name="Nemeth J.B."/>
            <person name="Barry K."/>
            <person name="Hainaut M."/>
            <person name="Henrissat B."/>
            <person name="Johnson J."/>
            <person name="Kuo A."/>
            <person name="Lim J.H.P."/>
            <person name="Lipzen A."/>
            <person name="Nolan M."/>
            <person name="Ohm R.A."/>
            <person name="Tamas L."/>
            <person name="Grigoriev I.V."/>
            <person name="Spatafora J.W."/>
            <person name="Nagy L.G."/>
            <person name="Kovacs G.M."/>
        </authorList>
    </citation>
    <scope>NUCLEOTIDE SEQUENCE [LARGE SCALE GENOMIC DNA]</scope>
    <source>
        <strain evidence="3 4">DSE2036</strain>
    </source>
</reference>
<dbReference type="Pfam" id="PF10680">
    <property type="entry name" value="RRN9"/>
    <property type="match status" value="1"/>
</dbReference>
<feature type="compositionally biased region" description="Polar residues" evidence="1">
    <location>
        <begin position="38"/>
        <end position="47"/>
    </location>
</feature>
<feature type="region of interest" description="Disordered" evidence="1">
    <location>
        <begin position="334"/>
        <end position="386"/>
    </location>
</feature>